<name>A0A0F9JXQ2_9ZZZZ</name>
<evidence type="ECO:0000313" key="2">
    <source>
        <dbReference type="EMBL" id="KKM03698.1"/>
    </source>
</evidence>
<reference evidence="2" key="1">
    <citation type="journal article" date="2015" name="Nature">
        <title>Complex archaea that bridge the gap between prokaryotes and eukaryotes.</title>
        <authorList>
            <person name="Spang A."/>
            <person name="Saw J.H."/>
            <person name="Jorgensen S.L."/>
            <person name="Zaremba-Niedzwiedzka K."/>
            <person name="Martijn J."/>
            <person name="Lind A.E."/>
            <person name="van Eijk R."/>
            <person name="Schleper C."/>
            <person name="Guy L."/>
            <person name="Ettema T.J."/>
        </authorList>
    </citation>
    <scope>NUCLEOTIDE SEQUENCE</scope>
</reference>
<feature type="coiled-coil region" evidence="1">
    <location>
        <begin position="3"/>
        <end position="30"/>
    </location>
</feature>
<sequence>MSINDLIKRNKRLAETNSQLIQQVNKLSAENQNNITTLNSVIYQILMDGTAGFVKSPGYGAAWAVLFSDINAGVYSTFYVANGGSFKVSIIHRSTANNFGKTAGGVLSISYDVDGGFETWNITPTFNLPLEDTRYLKIEQSGTAFTVASSSKVGVLWTKNDNAGGAAGTFTIYGMFLTRQ</sequence>
<dbReference type="AlphaFoldDB" id="A0A0F9JXQ2"/>
<organism evidence="2">
    <name type="scientific">marine sediment metagenome</name>
    <dbReference type="NCBI Taxonomy" id="412755"/>
    <lineage>
        <taxon>unclassified sequences</taxon>
        <taxon>metagenomes</taxon>
        <taxon>ecological metagenomes</taxon>
    </lineage>
</organism>
<proteinExistence type="predicted"/>
<dbReference type="EMBL" id="LAZR01016625">
    <property type="protein sequence ID" value="KKM03698.1"/>
    <property type="molecule type" value="Genomic_DNA"/>
</dbReference>
<protein>
    <submittedName>
        <fullName evidence="2">Uncharacterized protein</fullName>
    </submittedName>
</protein>
<gene>
    <name evidence="2" type="ORF">LCGC14_1771860</name>
</gene>
<keyword evidence="1" id="KW-0175">Coiled coil</keyword>
<comment type="caution">
    <text evidence="2">The sequence shown here is derived from an EMBL/GenBank/DDBJ whole genome shotgun (WGS) entry which is preliminary data.</text>
</comment>
<evidence type="ECO:0000256" key="1">
    <source>
        <dbReference type="SAM" id="Coils"/>
    </source>
</evidence>
<accession>A0A0F9JXQ2</accession>